<dbReference type="EMBL" id="JASCZI010061957">
    <property type="protein sequence ID" value="MED6139808.1"/>
    <property type="molecule type" value="Genomic_DNA"/>
</dbReference>
<keyword evidence="2" id="KW-1185">Reference proteome</keyword>
<protein>
    <submittedName>
        <fullName evidence="1">Uncharacterized protein</fullName>
    </submittedName>
</protein>
<comment type="caution">
    <text evidence="1">The sequence shown here is derived from an EMBL/GenBank/DDBJ whole genome shotgun (WGS) entry which is preliminary data.</text>
</comment>
<evidence type="ECO:0000313" key="1">
    <source>
        <dbReference type="EMBL" id="MED6139808.1"/>
    </source>
</evidence>
<sequence>MKEAQIEQMIAQKQKILEKCELEKISLPNMSDPTDTGTSTPGPVWDKIKAEIKLKIYSLVSEIERTSPNLKALDQYEAMLEKERSVTEEFEAV</sequence>
<reference evidence="1 2" key="1">
    <citation type="journal article" date="2023" name="Plants (Basel)">
        <title>Bridging the Gap: Combining Genomics and Transcriptomics Approaches to Understand Stylosanthes scabra, an Orphan Legume from the Brazilian Caatinga.</title>
        <authorList>
            <person name="Ferreira-Neto J.R.C."/>
            <person name="da Silva M.D."/>
            <person name="Binneck E."/>
            <person name="de Melo N.F."/>
            <person name="da Silva R.H."/>
            <person name="de Melo A.L.T.M."/>
            <person name="Pandolfi V."/>
            <person name="Bustamante F.O."/>
            <person name="Brasileiro-Vidal A.C."/>
            <person name="Benko-Iseppon A.M."/>
        </authorList>
    </citation>
    <scope>NUCLEOTIDE SEQUENCE [LARGE SCALE GENOMIC DNA]</scope>
    <source>
        <tissue evidence="1">Leaves</tissue>
    </source>
</reference>
<dbReference type="Proteomes" id="UP001341840">
    <property type="component" value="Unassembled WGS sequence"/>
</dbReference>
<evidence type="ECO:0000313" key="2">
    <source>
        <dbReference type="Proteomes" id="UP001341840"/>
    </source>
</evidence>
<organism evidence="1 2">
    <name type="scientific">Stylosanthes scabra</name>
    <dbReference type="NCBI Taxonomy" id="79078"/>
    <lineage>
        <taxon>Eukaryota</taxon>
        <taxon>Viridiplantae</taxon>
        <taxon>Streptophyta</taxon>
        <taxon>Embryophyta</taxon>
        <taxon>Tracheophyta</taxon>
        <taxon>Spermatophyta</taxon>
        <taxon>Magnoliopsida</taxon>
        <taxon>eudicotyledons</taxon>
        <taxon>Gunneridae</taxon>
        <taxon>Pentapetalae</taxon>
        <taxon>rosids</taxon>
        <taxon>fabids</taxon>
        <taxon>Fabales</taxon>
        <taxon>Fabaceae</taxon>
        <taxon>Papilionoideae</taxon>
        <taxon>50 kb inversion clade</taxon>
        <taxon>dalbergioids sensu lato</taxon>
        <taxon>Dalbergieae</taxon>
        <taxon>Pterocarpus clade</taxon>
        <taxon>Stylosanthes</taxon>
    </lineage>
</organism>
<accession>A0ABU6SVR3</accession>
<name>A0ABU6SVR3_9FABA</name>
<gene>
    <name evidence="1" type="ORF">PIB30_087462</name>
</gene>
<proteinExistence type="predicted"/>